<gene>
    <name evidence="1" type="ORF">S01H1_17772</name>
</gene>
<comment type="caution">
    <text evidence="1">The sequence shown here is derived from an EMBL/GenBank/DDBJ whole genome shotgun (WGS) entry which is preliminary data.</text>
</comment>
<dbReference type="AlphaFoldDB" id="X0TFI9"/>
<evidence type="ECO:0000313" key="1">
    <source>
        <dbReference type="EMBL" id="GAF74840.1"/>
    </source>
</evidence>
<sequence length="87" mass="9989">MIIGLNYATVDGWSAYNNLIDLGYTEGLEAESINIGIESFLEEAGIRYIDYDYTIPRDFFRAGFSWDLPVESLPEKMRDLMTDHTLD</sequence>
<organism evidence="1">
    <name type="scientific">marine sediment metagenome</name>
    <dbReference type="NCBI Taxonomy" id="412755"/>
    <lineage>
        <taxon>unclassified sequences</taxon>
        <taxon>metagenomes</taxon>
        <taxon>ecological metagenomes</taxon>
    </lineage>
</organism>
<proteinExistence type="predicted"/>
<feature type="non-terminal residue" evidence="1">
    <location>
        <position position="87"/>
    </location>
</feature>
<name>X0TFI9_9ZZZZ</name>
<dbReference type="EMBL" id="BARS01009453">
    <property type="protein sequence ID" value="GAF74840.1"/>
    <property type="molecule type" value="Genomic_DNA"/>
</dbReference>
<accession>X0TFI9</accession>
<reference evidence="1" key="1">
    <citation type="journal article" date="2014" name="Front. Microbiol.">
        <title>High frequency of phylogenetically diverse reductive dehalogenase-homologous genes in deep subseafloor sedimentary metagenomes.</title>
        <authorList>
            <person name="Kawai M."/>
            <person name="Futagami T."/>
            <person name="Toyoda A."/>
            <person name="Takaki Y."/>
            <person name="Nishi S."/>
            <person name="Hori S."/>
            <person name="Arai W."/>
            <person name="Tsubouchi T."/>
            <person name="Morono Y."/>
            <person name="Uchiyama I."/>
            <person name="Ito T."/>
            <person name="Fujiyama A."/>
            <person name="Inagaki F."/>
            <person name="Takami H."/>
        </authorList>
    </citation>
    <scope>NUCLEOTIDE SEQUENCE</scope>
    <source>
        <strain evidence="1">Expedition CK06-06</strain>
    </source>
</reference>
<protein>
    <submittedName>
        <fullName evidence="1">Uncharacterized protein</fullName>
    </submittedName>
</protein>